<evidence type="ECO:0000256" key="4">
    <source>
        <dbReference type="ARBA" id="ARBA00022692"/>
    </source>
</evidence>
<evidence type="ECO:0000256" key="1">
    <source>
        <dbReference type="ARBA" id="ARBA00004651"/>
    </source>
</evidence>
<keyword evidence="6 7" id="KW-0472">Membrane</keyword>
<keyword evidence="5 7" id="KW-1133">Transmembrane helix</keyword>
<evidence type="ECO:0000313" key="8">
    <source>
        <dbReference type="EMBL" id="MFC6998749.1"/>
    </source>
</evidence>
<keyword evidence="4 7" id="KW-0812">Transmembrane</keyword>
<dbReference type="RefSeq" id="WP_066623448.1">
    <property type="nucleotide sequence ID" value="NZ_JBHSYQ010000006.1"/>
</dbReference>
<name>A0ABW2DLX1_9BACT</name>
<evidence type="ECO:0000256" key="5">
    <source>
        <dbReference type="ARBA" id="ARBA00022989"/>
    </source>
</evidence>
<evidence type="ECO:0000256" key="7">
    <source>
        <dbReference type="SAM" id="Phobius"/>
    </source>
</evidence>
<dbReference type="Proteomes" id="UP001596405">
    <property type="component" value="Unassembled WGS sequence"/>
</dbReference>
<evidence type="ECO:0000256" key="2">
    <source>
        <dbReference type="ARBA" id="ARBA00006679"/>
    </source>
</evidence>
<dbReference type="InterPro" id="IPR032808">
    <property type="entry name" value="DoxX"/>
</dbReference>
<dbReference type="InterPro" id="IPR051907">
    <property type="entry name" value="DoxX-like_oxidoreductase"/>
</dbReference>
<comment type="subcellular location">
    <subcellularLocation>
        <location evidence="1">Cell membrane</location>
        <topology evidence="1">Multi-pass membrane protein</topology>
    </subcellularLocation>
</comment>
<proteinExistence type="inferred from homology"/>
<keyword evidence="3" id="KW-1003">Cell membrane</keyword>
<sequence length="135" mass="15213">MKNASLAFLFARLPIALSFFGHGLVRLPKLDKFSSWMVGLFQDSMLPTALVQPFSYFLPVAELVIGLLLVLGLFTRQSLIAGALVVLALIFGSCLLEEWQNVFVQMMYGLYLAGLLLFVSDWNQYSFDAKLRRSR</sequence>
<keyword evidence="9" id="KW-1185">Reference proteome</keyword>
<comment type="similarity">
    <text evidence="2">Belongs to the DoxX family.</text>
</comment>
<evidence type="ECO:0000256" key="3">
    <source>
        <dbReference type="ARBA" id="ARBA00022475"/>
    </source>
</evidence>
<organism evidence="8 9">
    <name type="scientific">Rufibacter roseus</name>
    <dbReference type="NCBI Taxonomy" id="1567108"/>
    <lineage>
        <taxon>Bacteria</taxon>
        <taxon>Pseudomonadati</taxon>
        <taxon>Bacteroidota</taxon>
        <taxon>Cytophagia</taxon>
        <taxon>Cytophagales</taxon>
        <taxon>Hymenobacteraceae</taxon>
        <taxon>Rufibacter</taxon>
    </lineage>
</organism>
<feature type="transmembrane region" description="Helical" evidence="7">
    <location>
        <begin position="79"/>
        <end position="96"/>
    </location>
</feature>
<feature type="transmembrane region" description="Helical" evidence="7">
    <location>
        <begin position="102"/>
        <end position="123"/>
    </location>
</feature>
<dbReference type="Pfam" id="PF07681">
    <property type="entry name" value="DoxX"/>
    <property type="match status" value="1"/>
</dbReference>
<comment type="caution">
    <text evidence="8">The sequence shown here is derived from an EMBL/GenBank/DDBJ whole genome shotgun (WGS) entry which is preliminary data.</text>
</comment>
<accession>A0ABW2DLX1</accession>
<evidence type="ECO:0000256" key="6">
    <source>
        <dbReference type="ARBA" id="ARBA00023136"/>
    </source>
</evidence>
<reference evidence="9" key="1">
    <citation type="journal article" date="2019" name="Int. J. Syst. Evol. Microbiol.">
        <title>The Global Catalogue of Microorganisms (GCM) 10K type strain sequencing project: providing services to taxonomists for standard genome sequencing and annotation.</title>
        <authorList>
            <consortium name="The Broad Institute Genomics Platform"/>
            <consortium name="The Broad Institute Genome Sequencing Center for Infectious Disease"/>
            <person name="Wu L."/>
            <person name="Ma J."/>
        </authorList>
    </citation>
    <scope>NUCLEOTIDE SEQUENCE [LARGE SCALE GENOMIC DNA]</scope>
    <source>
        <strain evidence="9">CGMCC 4.7393</strain>
    </source>
</reference>
<dbReference type="PANTHER" id="PTHR33452:SF1">
    <property type="entry name" value="INNER MEMBRANE PROTEIN YPHA-RELATED"/>
    <property type="match status" value="1"/>
</dbReference>
<dbReference type="PANTHER" id="PTHR33452">
    <property type="entry name" value="OXIDOREDUCTASE CATD-RELATED"/>
    <property type="match status" value="1"/>
</dbReference>
<feature type="transmembrane region" description="Helical" evidence="7">
    <location>
        <begin position="54"/>
        <end position="74"/>
    </location>
</feature>
<evidence type="ECO:0000313" key="9">
    <source>
        <dbReference type="Proteomes" id="UP001596405"/>
    </source>
</evidence>
<gene>
    <name evidence="8" type="ORF">ACFQHR_14025</name>
</gene>
<dbReference type="EMBL" id="JBHSYQ010000006">
    <property type="protein sequence ID" value="MFC6998749.1"/>
    <property type="molecule type" value="Genomic_DNA"/>
</dbReference>
<protein>
    <submittedName>
        <fullName evidence="8">DoxX family membrane protein</fullName>
    </submittedName>
</protein>